<dbReference type="Gene3D" id="3.30.70.1050">
    <property type="entry name" value="Trigger factor ribosome-binding domain"/>
    <property type="match status" value="1"/>
</dbReference>
<dbReference type="Proteomes" id="UP000182011">
    <property type="component" value="Unassembled WGS sequence"/>
</dbReference>
<evidence type="ECO:0000256" key="5">
    <source>
        <dbReference type="ARBA" id="ARBA00023110"/>
    </source>
</evidence>
<dbReference type="GO" id="GO:0006457">
    <property type="term" value="P:protein folding"/>
    <property type="evidence" value="ECO:0007669"/>
    <property type="project" value="UniProtKB-UniRule"/>
</dbReference>
<dbReference type="Gene3D" id="3.10.50.40">
    <property type="match status" value="1"/>
</dbReference>
<accession>A0A0S4NCA5</accession>
<evidence type="ECO:0000256" key="4">
    <source>
        <dbReference type="ARBA" id="ARBA00016902"/>
    </source>
</evidence>
<accession>A0A0P1P0A6</accession>
<evidence type="ECO:0000313" key="15">
    <source>
        <dbReference type="Proteomes" id="UP000182200"/>
    </source>
</evidence>
<dbReference type="SUPFAM" id="SSF102735">
    <property type="entry name" value="Trigger factor ribosome-binding domain"/>
    <property type="match status" value="1"/>
</dbReference>
<accession>A0A0P1LGF5</accession>
<keyword evidence="15" id="KW-1185">Reference proteome</keyword>
<dbReference type="InterPro" id="IPR027304">
    <property type="entry name" value="Trigger_fact/SurA_dom_sf"/>
</dbReference>
<accession>A0A0P1LZY5</accession>
<reference evidence="12 15" key="1">
    <citation type="submission" date="2015-11" db="EMBL/GenBank/DDBJ databases">
        <authorList>
            <person name="Varghese N."/>
        </authorList>
    </citation>
    <scope>NUCLEOTIDE SEQUENCE [LARGE SCALE GENOMIC DNA]</scope>
    <source>
        <strain evidence="12 15">JGI-8</strain>
    </source>
</reference>
<gene>
    <name evidence="9" type="primary">tig</name>
    <name evidence="13" type="ORF">JGI4_02192</name>
    <name evidence="12" type="ORF">JGI8_01669</name>
</gene>
<evidence type="ECO:0000256" key="3">
    <source>
        <dbReference type="ARBA" id="ARBA00013194"/>
    </source>
</evidence>
<dbReference type="Pfam" id="PF05698">
    <property type="entry name" value="Trigger_C"/>
    <property type="match status" value="1"/>
</dbReference>
<dbReference type="InterPro" id="IPR036611">
    <property type="entry name" value="Trigger_fac_ribosome-bd_sf"/>
</dbReference>
<organism evidence="13 14">
    <name type="scientific">Candidatus Kryptonium thompsonii</name>
    <dbReference type="NCBI Taxonomy" id="1633631"/>
    <lineage>
        <taxon>Bacteria</taxon>
        <taxon>Pseudomonadati</taxon>
        <taxon>Candidatus Kryptoniota</taxon>
        <taxon>Candidatus Kryptonium</taxon>
    </lineage>
</organism>
<accession>A0A0P1P7H7</accession>
<dbReference type="GO" id="GO:0015031">
    <property type="term" value="P:protein transport"/>
    <property type="evidence" value="ECO:0007669"/>
    <property type="project" value="UniProtKB-UniRule"/>
</dbReference>
<evidence type="ECO:0000256" key="2">
    <source>
        <dbReference type="ARBA" id="ARBA00005464"/>
    </source>
</evidence>
<accession>A0A0P1N025</accession>
<accession>A0A0P1MBA7</accession>
<comment type="similarity">
    <text evidence="2 9">Belongs to the FKBP-type PPIase family. Tig subfamily.</text>
</comment>
<comment type="catalytic activity">
    <reaction evidence="1 9">
        <text>[protein]-peptidylproline (omega=180) = [protein]-peptidylproline (omega=0)</text>
        <dbReference type="Rhea" id="RHEA:16237"/>
        <dbReference type="Rhea" id="RHEA-COMP:10747"/>
        <dbReference type="Rhea" id="RHEA-COMP:10748"/>
        <dbReference type="ChEBI" id="CHEBI:83833"/>
        <dbReference type="ChEBI" id="CHEBI:83834"/>
        <dbReference type="EC" id="5.2.1.8"/>
    </reaction>
</comment>
<evidence type="ECO:0000259" key="10">
    <source>
        <dbReference type="Pfam" id="PF05697"/>
    </source>
</evidence>
<dbReference type="Proteomes" id="UP000182200">
    <property type="component" value="Unassembled WGS sequence"/>
</dbReference>
<feature type="domain" description="Trigger factor C-terminal" evidence="11">
    <location>
        <begin position="255"/>
        <end position="405"/>
    </location>
</feature>
<dbReference type="NCBIfam" id="TIGR00115">
    <property type="entry name" value="tig"/>
    <property type="match status" value="1"/>
</dbReference>
<protein>
    <recommendedName>
        <fullName evidence="4 9">Trigger factor</fullName>
        <shortName evidence="9">TF</shortName>
        <ecNumber evidence="3 9">5.2.1.8</ecNumber>
    </recommendedName>
    <alternativeName>
        <fullName evidence="8 9">PPIase</fullName>
    </alternativeName>
</protein>
<dbReference type="InterPro" id="IPR005215">
    <property type="entry name" value="Trig_fac"/>
</dbReference>
<dbReference type="GO" id="GO:0005737">
    <property type="term" value="C:cytoplasm"/>
    <property type="evidence" value="ECO:0007669"/>
    <property type="project" value="UniProtKB-SubCell"/>
</dbReference>
<sequence length="415" mass="48750">MELNINKLSQTEQEAEIKLTWDELAPYFEEAYKKFQAEAEIKGFRKGKAPLELIKRQFGEQIEYDALDDIVNDVYQNLVRDKKIEVIGTPELVDVDYKRGESLTFKIKYEILPEVEISNYSNLQVEKIVHTVDDKEVEDEIRRLLIANATYEEANEVQGELYRVTVDLQGVDQNNLPVLGRRSEDVVIDLDDESVVESLRQRLLKARKDDEFIIELTVDNKPEKVRVNVKKIEKKILPDLNDEFASKITGGKVNTVEGLRNYLKEELQKWWNEYSEIRFYDSIVSELVRTNDFTVPESLIEDFIQSMLDEERSKYPDGKLPQNFDEQFFRQKKRADAIFNAKWYIIKNRIAQVEGINVTDEDFEKLAEEDSAEIGIEKDKLISFYKRSEHIKEKILNRKVLQFLKDKVKVVEKFV</sequence>
<evidence type="ECO:0000313" key="13">
    <source>
        <dbReference type="EMBL" id="CUU08826.1"/>
    </source>
</evidence>
<dbReference type="HAMAP" id="MF_00303">
    <property type="entry name" value="Trigger_factor_Tig"/>
    <property type="match status" value="1"/>
</dbReference>
<evidence type="ECO:0000256" key="9">
    <source>
        <dbReference type="HAMAP-Rule" id="MF_00303"/>
    </source>
</evidence>
<dbReference type="InterPro" id="IPR008880">
    <property type="entry name" value="Trigger_fac_C"/>
</dbReference>
<keyword evidence="5 9" id="KW-0697">Rotamase</keyword>
<dbReference type="InterPro" id="IPR037041">
    <property type="entry name" value="Trigger_fac_C_sf"/>
</dbReference>
<feature type="domain" description="Trigger factor ribosome-binding bacterial" evidence="10">
    <location>
        <begin position="1"/>
        <end position="144"/>
    </location>
</feature>
<dbReference type="STRING" id="1633631.GCA_001442925_02186"/>
<keyword evidence="9" id="KW-0963">Cytoplasm</keyword>
<evidence type="ECO:0000313" key="12">
    <source>
        <dbReference type="EMBL" id="CUS92369.1"/>
    </source>
</evidence>
<keyword evidence="9" id="KW-0132">Cell division</keyword>
<evidence type="ECO:0000256" key="7">
    <source>
        <dbReference type="ARBA" id="ARBA00023235"/>
    </source>
</evidence>
<keyword evidence="6 9" id="KW-0143">Chaperone</keyword>
<dbReference type="EMBL" id="FAOP01000011">
    <property type="protein sequence ID" value="CUU08826.1"/>
    <property type="molecule type" value="Genomic_DNA"/>
</dbReference>
<accession>A0A0P1M4D8</accession>
<evidence type="ECO:0000256" key="1">
    <source>
        <dbReference type="ARBA" id="ARBA00000971"/>
    </source>
</evidence>
<comment type="function">
    <text evidence="9">Involved in protein export. Acts as a chaperone by maintaining the newly synthesized protein in an open conformation. Functions as a peptidyl-prolyl cis-trans isomerase.</text>
</comment>
<dbReference type="RefSeq" id="WP_047134450.1">
    <property type="nucleotide sequence ID" value="NZ_CZVI01000028.1"/>
</dbReference>
<name>A0A0P1LGF5_9BACT</name>
<dbReference type="EMBL" id="CZVI01000028">
    <property type="protein sequence ID" value="CUS92369.1"/>
    <property type="molecule type" value="Genomic_DNA"/>
</dbReference>
<comment type="domain">
    <text evidence="9">Consists of 3 domains; the N-terminus binds the ribosome, the middle domain has PPIase activity, while the C-terminus has intrinsic chaperone activity on its own.</text>
</comment>
<keyword evidence="7 9" id="KW-0413">Isomerase</keyword>
<dbReference type="Gene3D" id="1.10.3120.10">
    <property type="entry name" value="Trigger factor, C-terminal domain"/>
    <property type="match status" value="1"/>
</dbReference>
<dbReference type="GO" id="GO:0003755">
    <property type="term" value="F:peptidyl-prolyl cis-trans isomerase activity"/>
    <property type="evidence" value="ECO:0007669"/>
    <property type="project" value="UniProtKB-UniRule"/>
</dbReference>
<accession>A0A0P1L7N7</accession>
<evidence type="ECO:0000259" key="11">
    <source>
        <dbReference type="Pfam" id="PF05698"/>
    </source>
</evidence>
<dbReference type="Pfam" id="PF05697">
    <property type="entry name" value="Trigger_N"/>
    <property type="match status" value="1"/>
</dbReference>
<dbReference type="InterPro" id="IPR008881">
    <property type="entry name" value="Trigger_fac_ribosome-bd_bac"/>
</dbReference>
<evidence type="ECO:0000313" key="14">
    <source>
        <dbReference type="Proteomes" id="UP000182011"/>
    </source>
</evidence>
<keyword evidence="9" id="KW-0131">Cell cycle</keyword>
<proteinExistence type="inferred from homology"/>
<evidence type="ECO:0000256" key="8">
    <source>
        <dbReference type="ARBA" id="ARBA00029986"/>
    </source>
</evidence>
<evidence type="ECO:0000256" key="6">
    <source>
        <dbReference type="ARBA" id="ARBA00023186"/>
    </source>
</evidence>
<comment type="subcellular location">
    <subcellularLocation>
        <location evidence="9">Cytoplasm</location>
    </subcellularLocation>
    <text evidence="9">About half TF is bound to the ribosome near the polypeptide exit tunnel while the other half is free in the cytoplasm.</text>
</comment>
<dbReference type="AlphaFoldDB" id="A0A0P1LGF5"/>
<dbReference type="SUPFAM" id="SSF109998">
    <property type="entry name" value="Triger factor/SurA peptide-binding domain-like"/>
    <property type="match status" value="1"/>
</dbReference>
<dbReference type="SUPFAM" id="SSF54534">
    <property type="entry name" value="FKBP-like"/>
    <property type="match status" value="1"/>
</dbReference>
<reference evidence="13 14" key="2">
    <citation type="submission" date="2015-11" db="EMBL/GenBank/DDBJ databases">
        <authorList>
            <person name="Zhang Y."/>
            <person name="Guo Z."/>
        </authorList>
    </citation>
    <scope>NUCLEOTIDE SEQUENCE [LARGE SCALE GENOMIC DNA]</scope>
    <source>
        <strain evidence="13">JGI-4</strain>
    </source>
</reference>
<dbReference type="EC" id="5.2.1.8" evidence="3 9"/>
<dbReference type="GO" id="GO:0051301">
    <property type="term" value="P:cell division"/>
    <property type="evidence" value="ECO:0007669"/>
    <property type="project" value="UniProtKB-KW"/>
</dbReference>
<dbReference type="PIRSF" id="PIRSF003095">
    <property type="entry name" value="Trigger_factor"/>
    <property type="match status" value="1"/>
</dbReference>
<dbReference type="InterPro" id="IPR046357">
    <property type="entry name" value="PPIase_dom_sf"/>
</dbReference>
<accession>A0A0P1LS16</accession>